<protein>
    <recommendedName>
        <fullName evidence="3">DUF2971 domain-containing protein</fullName>
    </recommendedName>
</protein>
<organism evidence="1 2">
    <name type="scientific">Ahniella affigens</name>
    <dbReference type="NCBI Taxonomy" id="2021234"/>
    <lineage>
        <taxon>Bacteria</taxon>
        <taxon>Pseudomonadati</taxon>
        <taxon>Pseudomonadota</taxon>
        <taxon>Gammaproteobacteria</taxon>
        <taxon>Lysobacterales</taxon>
        <taxon>Rhodanobacteraceae</taxon>
        <taxon>Ahniella</taxon>
    </lineage>
</organism>
<dbReference type="KEGG" id="xba:C7S18_08680"/>
<evidence type="ECO:0000313" key="2">
    <source>
        <dbReference type="Proteomes" id="UP000241074"/>
    </source>
</evidence>
<name>A0A2P1PR04_9GAMM</name>
<reference evidence="1 2" key="2">
    <citation type="submission" date="2018-03" db="EMBL/GenBank/DDBJ databases">
        <authorList>
            <person name="Keele B.F."/>
        </authorList>
    </citation>
    <scope>NUCLEOTIDE SEQUENCE [LARGE SCALE GENOMIC DNA]</scope>
    <source>
        <strain evidence="1 2">D13</strain>
    </source>
</reference>
<dbReference type="Proteomes" id="UP000241074">
    <property type="component" value="Chromosome"/>
</dbReference>
<dbReference type="AlphaFoldDB" id="A0A2P1PR04"/>
<sequence length="272" mass="30767">MRFNDNIVGQIIRADSLGASPQEMKELYIQRNAFEVDVHAPIYRIVRLEHLYEDLRDKCLTHTKIDKLGWGDSTENPLLDRSFVDEVTGKELTLNGVVGSVFGSCWSRSKLDQPDEWAIFSRRQPSVRLQSTPHKLLAAAMSIENPFYSLQHMIGKMRYQPEQEIEAHFGDPDWQKHLDSLGQGIAASFLILSEDLSNEDEVRLLYNHLDEPWARVNARLTGQFAKIPFDWGKAIQEVTVGPFVVNESMATLSAKLRELGITCPISIGAAKS</sequence>
<dbReference type="OrthoDB" id="7852032at2"/>
<keyword evidence="2" id="KW-1185">Reference proteome</keyword>
<proteinExistence type="predicted"/>
<evidence type="ECO:0008006" key="3">
    <source>
        <dbReference type="Google" id="ProtNLM"/>
    </source>
</evidence>
<reference evidence="1 2" key="1">
    <citation type="submission" date="2018-03" db="EMBL/GenBank/DDBJ databases">
        <title>Ahniella affigens gen. nov., sp. nov., a gammaproteobacterium isolated from sandy soil near a stream.</title>
        <authorList>
            <person name="Ko Y."/>
            <person name="Kim J.-H."/>
        </authorList>
    </citation>
    <scope>NUCLEOTIDE SEQUENCE [LARGE SCALE GENOMIC DNA]</scope>
    <source>
        <strain evidence="1 2">D13</strain>
    </source>
</reference>
<dbReference type="RefSeq" id="WP_106891188.1">
    <property type="nucleotide sequence ID" value="NZ_CP027860.1"/>
</dbReference>
<gene>
    <name evidence="1" type="ORF">C7S18_08680</name>
</gene>
<evidence type="ECO:0000313" key="1">
    <source>
        <dbReference type="EMBL" id="AVP97264.1"/>
    </source>
</evidence>
<accession>A0A2P1PR04</accession>
<dbReference type="EMBL" id="CP027860">
    <property type="protein sequence ID" value="AVP97264.1"/>
    <property type="molecule type" value="Genomic_DNA"/>
</dbReference>